<dbReference type="PANTHER" id="PTHR30329:SF21">
    <property type="entry name" value="LIPOPROTEIN YIAD-RELATED"/>
    <property type="match status" value="1"/>
</dbReference>
<accession>A0A345UNR3</accession>
<feature type="transmembrane region" description="Helical" evidence="5">
    <location>
        <begin position="76"/>
        <end position="93"/>
    </location>
</feature>
<dbReference type="Pfam" id="PF00691">
    <property type="entry name" value="OmpA"/>
    <property type="match status" value="1"/>
</dbReference>
<dbReference type="PROSITE" id="PS01068">
    <property type="entry name" value="OMPA_1"/>
    <property type="match status" value="1"/>
</dbReference>
<dbReference type="KEGG" id="cprv:CYPRO_2877"/>
<dbReference type="PANTHER" id="PTHR30329">
    <property type="entry name" value="STATOR ELEMENT OF FLAGELLAR MOTOR COMPLEX"/>
    <property type="match status" value="1"/>
</dbReference>
<evidence type="ECO:0000259" key="6">
    <source>
        <dbReference type="PROSITE" id="PS51123"/>
    </source>
</evidence>
<evidence type="ECO:0000313" key="8">
    <source>
        <dbReference type="Proteomes" id="UP000254808"/>
    </source>
</evidence>
<evidence type="ECO:0000256" key="4">
    <source>
        <dbReference type="PROSITE-ProRule" id="PRU00473"/>
    </source>
</evidence>
<dbReference type="CDD" id="cd07185">
    <property type="entry name" value="OmpA_C-like"/>
    <property type="match status" value="1"/>
</dbReference>
<proteinExistence type="predicted"/>
<feature type="transmembrane region" description="Helical" evidence="5">
    <location>
        <begin position="51"/>
        <end position="70"/>
    </location>
</feature>
<keyword evidence="5" id="KW-0812">Transmembrane</keyword>
<dbReference type="PRINTS" id="PR01023">
    <property type="entry name" value="NAFLGMOTY"/>
</dbReference>
<dbReference type="InterPro" id="IPR006665">
    <property type="entry name" value="OmpA-like"/>
</dbReference>
<evidence type="ECO:0000313" key="7">
    <source>
        <dbReference type="EMBL" id="AXJ02115.1"/>
    </source>
</evidence>
<dbReference type="EMBL" id="CP027806">
    <property type="protein sequence ID" value="AXJ02115.1"/>
    <property type="molecule type" value="Genomic_DNA"/>
</dbReference>
<dbReference type="GO" id="GO:0009279">
    <property type="term" value="C:cell outer membrane"/>
    <property type="evidence" value="ECO:0007669"/>
    <property type="project" value="UniProtKB-SubCell"/>
</dbReference>
<dbReference type="InterPro" id="IPR039567">
    <property type="entry name" value="Gly-zipper"/>
</dbReference>
<keyword evidence="2 4" id="KW-0472">Membrane</keyword>
<dbReference type="InterPro" id="IPR006664">
    <property type="entry name" value="OMP_bac"/>
</dbReference>
<dbReference type="InterPro" id="IPR036737">
    <property type="entry name" value="OmpA-like_sf"/>
</dbReference>
<dbReference type="InterPro" id="IPR050330">
    <property type="entry name" value="Bact_OuterMem_StrucFunc"/>
</dbReference>
<keyword evidence="3" id="KW-0998">Cell outer membrane</keyword>
<comment type="subcellular location">
    <subcellularLocation>
        <location evidence="1">Cell outer membrane</location>
    </subcellularLocation>
</comment>
<dbReference type="AlphaFoldDB" id="A0A345UNR3"/>
<dbReference type="PRINTS" id="PR01021">
    <property type="entry name" value="OMPADOMAIN"/>
</dbReference>
<protein>
    <submittedName>
        <fullName evidence="7">Outer membrane protein OmpA</fullName>
    </submittedName>
</protein>
<reference evidence="7 8" key="1">
    <citation type="submission" date="2018-03" db="EMBL/GenBank/DDBJ databases">
        <title>Phenotypic and genomic properties of Cyclonatronum proteinivorum gen. nov., sp. nov., a haloalkaliphilic bacteroidete from soda lakes possessing Na+-translocating rhodopsin.</title>
        <authorList>
            <person name="Toshchakov S.V."/>
            <person name="Korzhenkov A."/>
            <person name="Samarov N.I."/>
            <person name="Kublanov I.V."/>
            <person name="Muntyan M.S."/>
            <person name="Sorokin D.Y."/>
        </authorList>
    </citation>
    <scope>NUCLEOTIDE SEQUENCE [LARGE SCALE GENOMIC DNA]</scope>
    <source>
        <strain evidence="7 8">Omega</strain>
    </source>
</reference>
<keyword evidence="5" id="KW-1133">Transmembrane helix</keyword>
<sequence>MHSFIFRPYSENYNQGLNLTVMRTLSAGAILKLGLILSLLFAVGCSNIGRGALIGAGAGAGAGAVAGAILGDTAKGAIIGAAVGGAAGAIIGSQMDRQARELSEEIEGATIERVDEAIAIRFESGLLFGFDSSELSDTARGNLNALAESLDRFDNTDIVIVGHTDNVGSAAYNQGLSERRAASAAEFLASLGVERSRLVVEGRGLTEPIAENDTDEGRALNRRIEVVIVASETFREEVQD</sequence>
<feature type="transmembrane region" description="Helical" evidence="5">
    <location>
        <begin position="20"/>
        <end position="44"/>
    </location>
</feature>
<evidence type="ECO:0000256" key="3">
    <source>
        <dbReference type="ARBA" id="ARBA00023237"/>
    </source>
</evidence>
<dbReference type="PROSITE" id="PS51123">
    <property type="entry name" value="OMPA_2"/>
    <property type="match status" value="1"/>
</dbReference>
<evidence type="ECO:0000256" key="1">
    <source>
        <dbReference type="ARBA" id="ARBA00004442"/>
    </source>
</evidence>
<keyword evidence="8" id="KW-1185">Reference proteome</keyword>
<evidence type="ECO:0000256" key="5">
    <source>
        <dbReference type="SAM" id="Phobius"/>
    </source>
</evidence>
<name>A0A345UNR3_9BACT</name>
<dbReference type="Pfam" id="PF13488">
    <property type="entry name" value="Gly-zipper_Omp"/>
    <property type="match status" value="1"/>
</dbReference>
<feature type="domain" description="OmpA-like" evidence="6">
    <location>
        <begin position="115"/>
        <end position="232"/>
    </location>
</feature>
<dbReference type="Gene3D" id="3.30.1330.60">
    <property type="entry name" value="OmpA-like domain"/>
    <property type="match status" value="1"/>
</dbReference>
<dbReference type="SUPFAM" id="SSF103088">
    <property type="entry name" value="OmpA-like"/>
    <property type="match status" value="1"/>
</dbReference>
<dbReference type="Proteomes" id="UP000254808">
    <property type="component" value="Chromosome"/>
</dbReference>
<dbReference type="InterPro" id="IPR006690">
    <property type="entry name" value="OMPA-like_CS"/>
</dbReference>
<evidence type="ECO:0000256" key="2">
    <source>
        <dbReference type="ARBA" id="ARBA00023136"/>
    </source>
</evidence>
<organism evidence="7 8">
    <name type="scientific">Cyclonatronum proteinivorum</name>
    <dbReference type="NCBI Taxonomy" id="1457365"/>
    <lineage>
        <taxon>Bacteria</taxon>
        <taxon>Pseudomonadati</taxon>
        <taxon>Balneolota</taxon>
        <taxon>Balneolia</taxon>
        <taxon>Balneolales</taxon>
        <taxon>Cyclonatronaceae</taxon>
        <taxon>Cyclonatronum</taxon>
    </lineage>
</organism>
<gene>
    <name evidence="7" type="ORF">CYPRO_2877</name>
</gene>